<dbReference type="Proteomes" id="UP000518300">
    <property type="component" value="Unassembled WGS sequence"/>
</dbReference>
<sequence length="280" mass="31609">MSLHYVYRALDTTRLQFGRRDGLLVTSFSFSDRELSHLVLFGEQDGNSQSSSDWAIRATLPLIQADFMSRVRAHMLQSMEKWLDPQGHVSQVAPVEEWLQEMTLNAEASLSPLRERLAAKSNPRGGPSSKDHFPVGFCIATLAILPQRCVLFTLGDFRVATLSREGFQQQAADFALRLPSTGAVVTLAMFGHACFEKPHIRERRPLRTFPWTAPTKLLLYPARIDEAVDELAPELSVEQSCESIADRLLVRAASLYPNTRRYLLVMDLQVGPYFELDHAY</sequence>
<protein>
    <submittedName>
        <fullName evidence="1">Uncharacterized protein</fullName>
    </submittedName>
</protein>
<dbReference type="AlphaFoldDB" id="A0A848LXE5"/>
<organism evidence="1 2">
    <name type="scientific">Pyxidicoccus fallax</name>
    <dbReference type="NCBI Taxonomy" id="394095"/>
    <lineage>
        <taxon>Bacteria</taxon>
        <taxon>Pseudomonadati</taxon>
        <taxon>Myxococcota</taxon>
        <taxon>Myxococcia</taxon>
        <taxon>Myxococcales</taxon>
        <taxon>Cystobacterineae</taxon>
        <taxon>Myxococcaceae</taxon>
        <taxon>Pyxidicoccus</taxon>
    </lineage>
</organism>
<evidence type="ECO:0000313" key="2">
    <source>
        <dbReference type="Proteomes" id="UP000518300"/>
    </source>
</evidence>
<gene>
    <name evidence="1" type="ORF">HG543_46710</name>
</gene>
<evidence type="ECO:0000313" key="1">
    <source>
        <dbReference type="EMBL" id="NMO22299.1"/>
    </source>
</evidence>
<proteinExistence type="predicted"/>
<dbReference type="EMBL" id="JABBJJ010000407">
    <property type="protein sequence ID" value="NMO22299.1"/>
    <property type="molecule type" value="Genomic_DNA"/>
</dbReference>
<keyword evidence="2" id="KW-1185">Reference proteome</keyword>
<comment type="caution">
    <text evidence="1">The sequence shown here is derived from an EMBL/GenBank/DDBJ whole genome shotgun (WGS) entry which is preliminary data.</text>
</comment>
<dbReference type="RefSeq" id="WP_169351450.1">
    <property type="nucleotide sequence ID" value="NZ_JABBJJ010000407.1"/>
</dbReference>
<name>A0A848LXE5_9BACT</name>
<reference evidence="1 2" key="1">
    <citation type="submission" date="2020-04" db="EMBL/GenBank/DDBJ databases">
        <title>Draft genome of Pyxidicoccus fallax type strain.</title>
        <authorList>
            <person name="Whitworth D.E."/>
        </authorList>
    </citation>
    <scope>NUCLEOTIDE SEQUENCE [LARGE SCALE GENOMIC DNA]</scope>
    <source>
        <strain evidence="1 2">DSM 14698</strain>
    </source>
</reference>
<accession>A0A848LXE5</accession>